<organism evidence="6 7">
    <name type="scientific">Nematocida displodere</name>
    <dbReference type="NCBI Taxonomy" id="1805483"/>
    <lineage>
        <taxon>Eukaryota</taxon>
        <taxon>Fungi</taxon>
        <taxon>Fungi incertae sedis</taxon>
        <taxon>Microsporidia</taxon>
        <taxon>Nematocida</taxon>
    </lineage>
</organism>
<name>A0A177EIX5_9MICR</name>
<reference evidence="6 7" key="1">
    <citation type="submission" date="2016-02" db="EMBL/GenBank/DDBJ databases">
        <title>Discovery of a natural microsporidian pathogen with a broad tissue tropism in Caenorhabditis elegans.</title>
        <authorList>
            <person name="Luallen R.J."/>
            <person name="Reinke A.W."/>
            <person name="Tong L."/>
            <person name="Botts M.R."/>
            <person name="Felix M.-A."/>
            <person name="Troemel E.R."/>
        </authorList>
    </citation>
    <scope>NUCLEOTIDE SEQUENCE [LARGE SCALE GENOMIC DNA]</scope>
    <source>
        <strain evidence="6 7">JUm2807</strain>
    </source>
</reference>
<dbReference type="GO" id="GO:0006412">
    <property type="term" value="P:translation"/>
    <property type="evidence" value="ECO:0007669"/>
    <property type="project" value="UniProtKB-UniRule"/>
</dbReference>
<dbReference type="Pfam" id="PF01015">
    <property type="entry name" value="Ribosomal_S3Ae"/>
    <property type="match status" value="1"/>
</dbReference>
<feature type="region of interest" description="Disordered" evidence="5">
    <location>
        <begin position="1"/>
        <end position="23"/>
    </location>
</feature>
<dbReference type="SMART" id="SM01397">
    <property type="entry name" value="Ribosomal_S3Ae"/>
    <property type="match status" value="1"/>
</dbReference>
<keyword evidence="2 4" id="KW-0689">Ribosomal protein</keyword>
<sequence>MASKGKAKVTSVGSKMKSKKMRAKKGVDTMAKKEFYNLTLPSSLAVRQAGVTVIDKSQGTYFAPDALKGRTFEVNQADLNTGANTQAFRKFKFVVDGVKGTDAISSFHGMELISDKIKSIPKKWHTLIEACLKIETVDGYTLRVFTVANTKRKPKAIKKNCYATQAQVKSIRKIIFKIIEEEIKDCTIHDIMKKLMSESIGTRIEQEGFKVYPLQNCHVKKVKVVKRPKVDDSQFDTKLKSKKIEMVTEVDVAAE</sequence>
<dbReference type="PANTHER" id="PTHR11830">
    <property type="entry name" value="40S RIBOSOMAL PROTEIN S3A"/>
    <property type="match status" value="1"/>
</dbReference>
<dbReference type="OrthoDB" id="9834376at2759"/>
<evidence type="ECO:0000256" key="5">
    <source>
        <dbReference type="SAM" id="MobiDB-lite"/>
    </source>
</evidence>
<dbReference type="VEuPathDB" id="MicrosporidiaDB:NEDG_00399"/>
<keyword evidence="3 4" id="KW-0687">Ribonucleoprotein</keyword>
<feature type="modified residue" description="N-acetylalanine; partial" evidence="4">
    <location>
        <position position="2"/>
    </location>
</feature>
<evidence type="ECO:0000256" key="1">
    <source>
        <dbReference type="ARBA" id="ARBA00022490"/>
    </source>
</evidence>
<comment type="similarity">
    <text evidence="4">Belongs to the eukaryotic ribosomal protein eS1 family.</text>
</comment>
<dbReference type="STRING" id="1805483.A0A177EIX5"/>
<gene>
    <name evidence="4" type="primary">RPS1</name>
    <name evidence="6" type="ORF">NEDG_00399</name>
</gene>
<evidence type="ECO:0000256" key="4">
    <source>
        <dbReference type="HAMAP-Rule" id="MF_03122"/>
    </source>
</evidence>
<dbReference type="GO" id="GO:0022627">
    <property type="term" value="C:cytosolic small ribosomal subunit"/>
    <property type="evidence" value="ECO:0007669"/>
    <property type="project" value="UniProtKB-UniRule"/>
</dbReference>
<dbReference type="Proteomes" id="UP000185944">
    <property type="component" value="Unassembled WGS sequence"/>
</dbReference>
<keyword evidence="1 4" id="KW-0963">Cytoplasm</keyword>
<dbReference type="AlphaFoldDB" id="A0A177EIX5"/>
<comment type="caution">
    <text evidence="6">The sequence shown here is derived from an EMBL/GenBank/DDBJ whole genome shotgun (WGS) entry which is preliminary data.</text>
</comment>
<comment type="subunit">
    <text evidence="4">Component of the small ribosomal subunit. Mature ribosomes consist of a small (40S) and a large (60S) subunit. The 40S subunit contains about 33 different proteins and 1 molecule of RNA (18S). The 60S subunit contains about 49 different proteins and 3 molecules of RNA (25S, 5.8S and 5S).</text>
</comment>
<dbReference type="GO" id="GO:0003735">
    <property type="term" value="F:structural constituent of ribosome"/>
    <property type="evidence" value="ECO:0007669"/>
    <property type="project" value="UniProtKB-UniRule"/>
</dbReference>
<evidence type="ECO:0000256" key="3">
    <source>
        <dbReference type="ARBA" id="ARBA00023274"/>
    </source>
</evidence>
<evidence type="ECO:0000313" key="7">
    <source>
        <dbReference type="Proteomes" id="UP000185944"/>
    </source>
</evidence>
<proteinExistence type="inferred from homology"/>
<evidence type="ECO:0000256" key="2">
    <source>
        <dbReference type="ARBA" id="ARBA00022980"/>
    </source>
</evidence>
<dbReference type="EMBL" id="LTDL01000014">
    <property type="protein sequence ID" value="OAG31924.1"/>
    <property type="molecule type" value="Genomic_DNA"/>
</dbReference>
<protein>
    <recommendedName>
        <fullName evidence="4">Small ribosomal subunit protein eS1</fullName>
    </recommendedName>
</protein>
<comment type="subcellular location">
    <subcellularLocation>
        <location evidence="4">Cytoplasm</location>
    </subcellularLocation>
</comment>
<dbReference type="HAMAP" id="MF_03122">
    <property type="entry name" value="Ribosomal_eS1_euk"/>
    <property type="match status" value="1"/>
</dbReference>
<accession>A0A177EIX5</accession>
<keyword evidence="4" id="KW-0007">Acetylation</keyword>
<dbReference type="InterPro" id="IPR027500">
    <property type="entry name" value="Ribosomal_eS1_euk"/>
</dbReference>
<evidence type="ECO:0000313" key="6">
    <source>
        <dbReference type="EMBL" id="OAG31924.1"/>
    </source>
</evidence>
<feature type="initiator methionine" description="Removed" evidence="4">
    <location>
        <position position="1"/>
    </location>
</feature>
<keyword evidence="7" id="KW-1185">Reference proteome</keyword>
<dbReference type="InterPro" id="IPR001593">
    <property type="entry name" value="Ribosomal_eS1"/>
</dbReference>